<dbReference type="EMBL" id="JBHULY010000039">
    <property type="protein sequence ID" value="MFD2727727.1"/>
    <property type="molecule type" value="Genomic_DNA"/>
</dbReference>
<evidence type="ECO:0000256" key="1">
    <source>
        <dbReference type="SAM" id="Phobius"/>
    </source>
</evidence>
<accession>A0ABW5TFA4</accession>
<proteinExistence type="predicted"/>
<evidence type="ECO:0000313" key="2">
    <source>
        <dbReference type="EMBL" id="MFD2727727.1"/>
    </source>
</evidence>
<keyword evidence="3" id="KW-1185">Reference proteome</keyword>
<feature type="transmembrane region" description="Helical" evidence="1">
    <location>
        <begin position="42"/>
        <end position="59"/>
    </location>
</feature>
<dbReference type="Proteomes" id="UP001597476">
    <property type="component" value="Unassembled WGS sequence"/>
</dbReference>
<keyword evidence="1" id="KW-0472">Membrane</keyword>
<reference evidence="3" key="1">
    <citation type="journal article" date="2019" name="Int. J. Syst. Evol. Microbiol.">
        <title>The Global Catalogue of Microorganisms (GCM) 10K type strain sequencing project: providing services to taxonomists for standard genome sequencing and annotation.</title>
        <authorList>
            <consortium name="The Broad Institute Genomics Platform"/>
            <consortium name="The Broad Institute Genome Sequencing Center for Infectious Disease"/>
            <person name="Wu L."/>
            <person name="Ma J."/>
        </authorList>
    </citation>
    <scope>NUCLEOTIDE SEQUENCE [LARGE SCALE GENOMIC DNA]</scope>
    <source>
        <strain evidence="3">KCTC 42398</strain>
    </source>
</reference>
<protein>
    <submittedName>
        <fullName evidence="2">Uncharacterized protein</fullName>
    </submittedName>
</protein>
<gene>
    <name evidence="2" type="ORF">ACFSR8_16000</name>
</gene>
<sequence length="312" mass="36450">MKRFFYEFMWVKLIITFITLLLLFDETFKVIEKVSSKYKRRVLLAFLIVLSVLSIFDVVNEVNEGDELIEKANTIIRQSDTLTVNTRLIEEDLRKNIESVKETGKSLAKIDSVLKGVRDSVSDQVEILKGAVEKSKELVRLEEVKFRQNEAKLIINSKKAYLIRDTINSSMLEFKYTFENKGQRDAKNIKPVVKIYYYRSSKDELNSINMKRINDQILPLKMANSDGIDQWFSLKININPNELDKVIFVLGINYTDDFSYRRLKTCAYLVGENLTEDTIDLVLLNDRYMSRLLNKKLSEDALHDYLIELKNL</sequence>
<comment type="caution">
    <text evidence="2">The sequence shown here is derived from an EMBL/GenBank/DDBJ whole genome shotgun (WGS) entry which is preliminary data.</text>
</comment>
<organism evidence="2 3">
    <name type="scientific">Hyunsoonleella rubra</name>
    <dbReference type="NCBI Taxonomy" id="1737062"/>
    <lineage>
        <taxon>Bacteria</taxon>
        <taxon>Pseudomonadati</taxon>
        <taxon>Bacteroidota</taxon>
        <taxon>Flavobacteriia</taxon>
        <taxon>Flavobacteriales</taxon>
        <taxon>Flavobacteriaceae</taxon>
    </lineage>
</organism>
<evidence type="ECO:0000313" key="3">
    <source>
        <dbReference type="Proteomes" id="UP001597476"/>
    </source>
</evidence>
<name>A0ABW5TFA4_9FLAO</name>
<feature type="transmembrane region" description="Helical" evidence="1">
    <location>
        <begin position="6"/>
        <end position="24"/>
    </location>
</feature>
<dbReference type="RefSeq" id="WP_380293868.1">
    <property type="nucleotide sequence ID" value="NZ_JBHULY010000039.1"/>
</dbReference>
<keyword evidence="1" id="KW-1133">Transmembrane helix</keyword>
<keyword evidence="1" id="KW-0812">Transmembrane</keyword>